<evidence type="ECO:0000256" key="1">
    <source>
        <dbReference type="ARBA" id="ARBA00007707"/>
    </source>
</evidence>
<keyword evidence="13 17" id="KW-0961">Cell wall biogenesis/degradation</keyword>
<evidence type="ECO:0000256" key="10">
    <source>
        <dbReference type="ARBA" id="ARBA00022984"/>
    </source>
</evidence>
<dbReference type="InterPro" id="IPR025877">
    <property type="entry name" value="MobA-like_NTP_Trfase"/>
</dbReference>
<dbReference type="GO" id="GO:0006048">
    <property type="term" value="P:UDP-N-acetylglucosamine biosynthetic process"/>
    <property type="evidence" value="ECO:0007669"/>
    <property type="project" value="UniProtKB-UniPathway"/>
</dbReference>
<name>A0A7G7YPF9_9CORY</name>
<protein>
    <recommendedName>
        <fullName evidence="17">Bifunctional protein GlmU</fullName>
    </recommendedName>
    <domain>
        <recommendedName>
            <fullName evidence="17">UDP-N-acetylglucosamine pyrophosphorylase</fullName>
            <ecNumber evidence="17">2.7.7.23</ecNumber>
        </recommendedName>
        <alternativeName>
            <fullName evidence="17">N-acetylglucosamine-1-phosphate uridyltransferase</fullName>
        </alternativeName>
    </domain>
    <domain>
        <recommendedName>
            <fullName evidence="17">Glucosamine-1-phosphate N-acetyltransferase</fullName>
            <ecNumber evidence="17">2.3.1.157</ecNumber>
        </recommendedName>
    </domain>
</protein>
<proteinExistence type="inferred from homology"/>
<comment type="similarity">
    <text evidence="1 17">In the C-terminal section; belongs to the transferase hexapeptide repeat family.</text>
</comment>
<keyword evidence="3 17" id="KW-0963">Cytoplasm</keyword>
<evidence type="ECO:0000256" key="9">
    <source>
        <dbReference type="ARBA" id="ARBA00022960"/>
    </source>
</evidence>
<feature type="binding site" evidence="17">
    <location>
        <position position="378"/>
    </location>
    <ligand>
        <name>UDP-N-acetyl-alpha-D-glucosamine</name>
        <dbReference type="ChEBI" id="CHEBI:57705"/>
    </ligand>
</feature>
<evidence type="ECO:0000259" key="19">
    <source>
        <dbReference type="Pfam" id="PF12804"/>
    </source>
</evidence>
<keyword evidence="9 17" id="KW-0133">Cell shape</keyword>
<feature type="binding site" evidence="17">
    <location>
        <begin position="14"/>
        <end position="17"/>
    </location>
    <ligand>
        <name>UDP-N-acetyl-alpha-D-glucosamine</name>
        <dbReference type="ChEBI" id="CHEBI:57705"/>
    </ligand>
</feature>
<comment type="subunit">
    <text evidence="17">Homotrimer.</text>
</comment>
<dbReference type="GO" id="GO:0071555">
    <property type="term" value="P:cell wall organization"/>
    <property type="evidence" value="ECO:0007669"/>
    <property type="project" value="UniProtKB-KW"/>
</dbReference>
<feature type="binding site" evidence="17">
    <location>
        <position position="182"/>
    </location>
    <ligand>
        <name>UDP-N-acetyl-alpha-D-glucosamine</name>
        <dbReference type="ChEBI" id="CHEBI:57705"/>
    </ligand>
</feature>
<feature type="binding site" evidence="17">
    <location>
        <position position="363"/>
    </location>
    <ligand>
        <name>UDP-N-acetyl-alpha-D-glucosamine</name>
        <dbReference type="ChEBI" id="CHEBI:57705"/>
    </ligand>
</feature>
<comment type="pathway">
    <text evidence="17">Bacterial outer membrane biogenesis; LPS lipid A biosynthesis.</text>
</comment>
<dbReference type="AlphaFoldDB" id="A0A7G7YPF9"/>
<dbReference type="EC" id="2.3.1.157" evidence="17"/>
<feature type="region of interest" description="Pyrophosphorylase" evidence="17">
    <location>
        <begin position="1"/>
        <end position="242"/>
    </location>
</feature>
<dbReference type="GO" id="GO:0000902">
    <property type="term" value="P:cell morphogenesis"/>
    <property type="evidence" value="ECO:0007669"/>
    <property type="project" value="UniProtKB-UniRule"/>
</dbReference>
<dbReference type="NCBIfam" id="TIGR01173">
    <property type="entry name" value="glmU"/>
    <property type="match status" value="1"/>
</dbReference>
<dbReference type="SUPFAM" id="SSF51161">
    <property type="entry name" value="Trimeric LpxA-like enzymes"/>
    <property type="match status" value="1"/>
</dbReference>
<dbReference type="Proteomes" id="UP000515275">
    <property type="component" value="Chromosome"/>
</dbReference>
<dbReference type="GO" id="GO:0016020">
    <property type="term" value="C:membrane"/>
    <property type="evidence" value="ECO:0007669"/>
    <property type="project" value="GOC"/>
</dbReference>
<organism evidence="20 21">
    <name type="scientific">Corynebacterium anserum</name>
    <dbReference type="NCBI Taxonomy" id="2684406"/>
    <lineage>
        <taxon>Bacteria</taxon>
        <taxon>Bacillati</taxon>
        <taxon>Actinomycetota</taxon>
        <taxon>Actinomycetes</taxon>
        <taxon>Mycobacteriales</taxon>
        <taxon>Corynebacteriaceae</taxon>
        <taxon>Corynebacterium</taxon>
    </lineage>
</organism>
<evidence type="ECO:0000313" key="21">
    <source>
        <dbReference type="Proteomes" id="UP000515275"/>
    </source>
</evidence>
<feature type="binding site" evidence="17">
    <location>
        <position position="28"/>
    </location>
    <ligand>
        <name>UDP-N-acetyl-alpha-D-glucosamine</name>
        <dbReference type="ChEBI" id="CHEBI:57705"/>
    </ligand>
</feature>
<feature type="binding site" evidence="17">
    <location>
        <position position="85"/>
    </location>
    <ligand>
        <name>UDP-N-acetyl-alpha-D-glucosamine</name>
        <dbReference type="ChEBI" id="CHEBI:57705"/>
    </ligand>
</feature>
<dbReference type="HAMAP" id="MF_01631">
    <property type="entry name" value="GlmU"/>
    <property type="match status" value="1"/>
</dbReference>
<evidence type="ECO:0000256" key="15">
    <source>
        <dbReference type="ARBA" id="ARBA00048493"/>
    </source>
</evidence>
<dbReference type="InterPro" id="IPR050065">
    <property type="entry name" value="GlmU-like"/>
</dbReference>
<comment type="catalytic activity">
    <reaction evidence="15 17">
        <text>N-acetyl-alpha-D-glucosamine 1-phosphate + UTP + H(+) = UDP-N-acetyl-alpha-D-glucosamine + diphosphate</text>
        <dbReference type="Rhea" id="RHEA:13509"/>
        <dbReference type="ChEBI" id="CHEBI:15378"/>
        <dbReference type="ChEBI" id="CHEBI:33019"/>
        <dbReference type="ChEBI" id="CHEBI:46398"/>
        <dbReference type="ChEBI" id="CHEBI:57705"/>
        <dbReference type="ChEBI" id="CHEBI:57776"/>
        <dbReference type="EC" id="2.7.7.23"/>
    </reaction>
</comment>
<dbReference type="NCBIfam" id="NF010932">
    <property type="entry name" value="PRK14352.1"/>
    <property type="match status" value="1"/>
</dbReference>
<dbReference type="GO" id="GO:0008360">
    <property type="term" value="P:regulation of cell shape"/>
    <property type="evidence" value="ECO:0007669"/>
    <property type="project" value="UniProtKB-KW"/>
</dbReference>
<feature type="binding site" evidence="17">
    <location>
        <position position="435"/>
    </location>
    <ligand>
        <name>acetyl-CoA</name>
        <dbReference type="ChEBI" id="CHEBI:57288"/>
    </ligand>
</feature>
<evidence type="ECO:0000313" key="20">
    <source>
        <dbReference type="EMBL" id="QNH96379.1"/>
    </source>
</evidence>
<dbReference type="GO" id="GO:0009245">
    <property type="term" value="P:lipid A biosynthetic process"/>
    <property type="evidence" value="ECO:0007669"/>
    <property type="project" value="UniProtKB-UniRule"/>
</dbReference>
<evidence type="ECO:0000256" key="4">
    <source>
        <dbReference type="ARBA" id="ARBA00022679"/>
    </source>
</evidence>
<feature type="binding site" evidence="17">
    <location>
        <position position="392"/>
    </location>
    <ligand>
        <name>acetyl-CoA</name>
        <dbReference type="ChEBI" id="CHEBI:57288"/>
    </ligand>
</feature>
<keyword evidence="12 17" id="KW-0012">Acyltransferase</keyword>
<keyword evidence="5 17" id="KW-0548">Nucleotidyltransferase</keyword>
<evidence type="ECO:0000256" key="3">
    <source>
        <dbReference type="ARBA" id="ARBA00022490"/>
    </source>
</evidence>
<keyword evidence="10 17" id="KW-0573">Peptidoglycan synthesis</keyword>
<dbReference type="KEGG" id="cans:GP473_06660"/>
<feature type="region of interest" description="N-acetyltransferase" evidence="17">
    <location>
        <begin position="264"/>
        <end position="514"/>
    </location>
</feature>
<dbReference type="InterPro" id="IPR029044">
    <property type="entry name" value="Nucleotide-diphossugar_trans"/>
</dbReference>
<feature type="domain" description="MobA-like NTP transferase" evidence="19">
    <location>
        <begin position="11"/>
        <end position="151"/>
    </location>
</feature>
<dbReference type="EMBL" id="CP046883">
    <property type="protein sequence ID" value="QNH96379.1"/>
    <property type="molecule type" value="Genomic_DNA"/>
</dbReference>
<evidence type="ECO:0000256" key="17">
    <source>
        <dbReference type="HAMAP-Rule" id="MF_01631"/>
    </source>
</evidence>
<dbReference type="InterPro" id="IPR038009">
    <property type="entry name" value="GlmU_C_LbH"/>
</dbReference>
<evidence type="ECO:0000256" key="5">
    <source>
        <dbReference type="ARBA" id="ARBA00022695"/>
    </source>
</evidence>
<feature type="binding site" evidence="17">
    <location>
        <begin position="398"/>
        <end position="399"/>
    </location>
    <ligand>
        <name>acetyl-CoA</name>
        <dbReference type="ChEBI" id="CHEBI:57288"/>
    </ligand>
</feature>
<feature type="binding site" evidence="17">
    <location>
        <position position="417"/>
    </location>
    <ligand>
        <name>acetyl-CoA</name>
        <dbReference type="ChEBI" id="CHEBI:57288"/>
    </ligand>
</feature>
<dbReference type="Gene3D" id="3.90.550.10">
    <property type="entry name" value="Spore Coat Polysaccharide Biosynthesis Protein SpsA, Chain A"/>
    <property type="match status" value="1"/>
</dbReference>
<feature type="binding site" evidence="17">
    <location>
        <position position="240"/>
    </location>
    <ligand>
        <name>UDP-N-acetyl-alpha-D-glucosamine</name>
        <dbReference type="ChEBI" id="CHEBI:57705"/>
    </ligand>
</feature>
<keyword evidence="21" id="KW-1185">Reference proteome</keyword>
<evidence type="ECO:0000256" key="12">
    <source>
        <dbReference type="ARBA" id="ARBA00023315"/>
    </source>
</evidence>
<feature type="binding site" evidence="17">
    <location>
        <position position="115"/>
    </location>
    <ligand>
        <name>Mg(2+)</name>
        <dbReference type="ChEBI" id="CHEBI:18420"/>
    </ligand>
</feature>
<gene>
    <name evidence="17 20" type="primary">glmU</name>
    <name evidence="20" type="ORF">GP473_06660</name>
</gene>
<dbReference type="CDD" id="cd03353">
    <property type="entry name" value="LbH_GlmU_C"/>
    <property type="match status" value="1"/>
</dbReference>
<comment type="similarity">
    <text evidence="2 17">In the N-terminal section; belongs to the N-acetylglucosamine-1-phosphate uridyltransferase family.</text>
</comment>
<evidence type="ECO:0000256" key="6">
    <source>
        <dbReference type="ARBA" id="ARBA00022723"/>
    </source>
</evidence>
<comment type="catalytic activity">
    <reaction evidence="14 17">
        <text>alpha-D-glucosamine 1-phosphate + acetyl-CoA = N-acetyl-alpha-D-glucosamine 1-phosphate + CoA + H(+)</text>
        <dbReference type="Rhea" id="RHEA:13725"/>
        <dbReference type="ChEBI" id="CHEBI:15378"/>
        <dbReference type="ChEBI" id="CHEBI:57287"/>
        <dbReference type="ChEBI" id="CHEBI:57288"/>
        <dbReference type="ChEBI" id="CHEBI:57776"/>
        <dbReference type="ChEBI" id="CHEBI:58516"/>
        <dbReference type="EC" id="2.3.1.157"/>
    </reaction>
</comment>
<feature type="binding site" evidence="17">
    <location>
        <position position="152"/>
    </location>
    <ligand>
        <name>UDP-N-acetyl-alpha-D-glucosamine</name>
        <dbReference type="ChEBI" id="CHEBI:57705"/>
    </ligand>
</feature>
<dbReference type="SUPFAM" id="SSF53448">
    <property type="entry name" value="Nucleotide-diphospho-sugar transferases"/>
    <property type="match status" value="1"/>
</dbReference>
<comment type="caution">
    <text evidence="17">Lacks conserved residue(s) required for the propagation of feature annotation.</text>
</comment>
<evidence type="ECO:0000256" key="18">
    <source>
        <dbReference type="SAM" id="MobiDB-lite"/>
    </source>
</evidence>
<feature type="binding site" evidence="17">
    <location>
        <position position="389"/>
    </location>
    <ligand>
        <name>UDP-N-acetyl-alpha-D-glucosamine</name>
        <dbReference type="ChEBI" id="CHEBI:57705"/>
    </ligand>
</feature>
<keyword evidence="7 17" id="KW-0677">Repeat</keyword>
<evidence type="ECO:0000256" key="14">
    <source>
        <dbReference type="ARBA" id="ARBA00048247"/>
    </source>
</evidence>
<feature type="region of interest" description="Disordered" evidence="18">
    <location>
        <begin position="465"/>
        <end position="514"/>
    </location>
</feature>
<dbReference type="Gene3D" id="2.160.10.10">
    <property type="entry name" value="Hexapeptide repeat proteins"/>
    <property type="match status" value="1"/>
</dbReference>
<feature type="region of interest" description="Linker" evidence="17">
    <location>
        <begin position="243"/>
        <end position="263"/>
    </location>
</feature>
<keyword evidence="6 17" id="KW-0479">Metal-binding</keyword>
<feature type="binding site" evidence="17">
    <location>
        <position position="167"/>
    </location>
    <ligand>
        <name>UDP-N-acetyl-alpha-D-glucosamine</name>
        <dbReference type="ChEBI" id="CHEBI:57705"/>
    </ligand>
</feature>
<feature type="active site" description="Proton acceptor" evidence="17">
    <location>
        <position position="375"/>
    </location>
</feature>
<evidence type="ECO:0000256" key="2">
    <source>
        <dbReference type="ARBA" id="ARBA00007947"/>
    </source>
</evidence>
<feature type="compositionally biased region" description="Low complexity" evidence="18">
    <location>
        <begin position="484"/>
        <end position="506"/>
    </location>
</feature>
<comment type="subcellular location">
    <subcellularLocation>
        <location evidence="17">Cytoplasm</location>
    </subcellularLocation>
</comment>
<dbReference type="GO" id="GO:0000287">
    <property type="term" value="F:magnesium ion binding"/>
    <property type="evidence" value="ECO:0007669"/>
    <property type="project" value="UniProtKB-UniRule"/>
</dbReference>
<evidence type="ECO:0000256" key="7">
    <source>
        <dbReference type="ARBA" id="ARBA00022737"/>
    </source>
</evidence>
<dbReference type="InterPro" id="IPR005882">
    <property type="entry name" value="Bifunctional_GlmU"/>
</dbReference>
<evidence type="ECO:0000256" key="13">
    <source>
        <dbReference type="ARBA" id="ARBA00023316"/>
    </source>
</evidence>
<comment type="cofactor">
    <cofactor evidence="17">
        <name>Mg(2+)</name>
        <dbReference type="ChEBI" id="CHEBI:18420"/>
    </cofactor>
    <text evidence="17">Binds 1 Mg(2+) ion per subunit.</text>
</comment>
<sequence length="514" mass="53531">MSNSPKQPVAVVVLAAGAGTRMKSATQKTLHAIGGRTLLSHSLHAAAGINPERIVAVVGHGRDQVTPAVNKVAEELGRTIDNAVQEEQNGTGHAVQCAMPVLEGFEGTIIVTNADVPLLRSETLAQLHKAHTEVPTAVTVLSVKQENPTGYGRIIRTDDGEVTAIVEEKDATDTQKAITEVNSGVFAFDAAILRTALNELDNDNAQGELYLTDVLGISRGKGHPVRAHTAKDASELAGVNDRVQLAEAGAVLNRRNLEAAMRAGATIVDPRTTMIDTEVQIGQDVTIYPGTQLKGRTVIGDKAEIGPDTTLENVTVGEAAKVIRTHGFDSEIGPRADVGPFTYLRPGTKLGEEGKLGGFVETKNATIGYGSKVPHLTYVGDATIGEHSNIGASSVFVNYDGVNKHHTTVGSHVRTGSDTMFIAPVVVGDGVYSGAGTVIKKDVPPGSLVVSGGHQRNIAGWVEKKRPGTPAAQAAADAAKRVAEGGSPTSPSSRSTTAEATRGAAGQADTHVQQ</sequence>
<dbReference type="EC" id="2.7.7.23" evidence="17"/>
<evidence type="ECO:0000256" key="8">
    <source>
        <dbReference type="ARBA" id="ARBA00022842"/>
    </source>
</evidence>
<dbReference type="GO" id="GO:0009252">
    <property type="term" value="P:peptidoglycan biosynthetic process"/>
    <property type="evidence" value="ECO:0007669"/>
    <property type="project" value="UniProtKB-UniRule"/>
</dbReference>
<dbReference type="GO" id="GO:0005737">
    <property type="term" value="C:cytoplasm"/>
    <property type="evidence" value="ECO:0007669"/>
    <property type="project" value="UniProtKB-SubCell"/>
</dbReference>
<dbReference type="CDD" id="cd02540">
    <property type="entry name" value="GT2_GlmU_N_bac"/>
    <property type="match status" value="1"/>
</dbReference>
<dbReference type="GO" id="GO:0003977">
    <property type="term" value="F:UDP-N-acetylglucosamine diphosphorylase activity"/>
    <property type="evidence" value="ECO:0007669"/>
    <property type="project" value="UniProtKB-UniRule"/>
</dbReference>
<dbReference type="InterPro" id="IPR011004">
    <property type="entry name" value="Trimer_LpxA-like_sf"/>
</dbReference>
<dbReference type="PANTHER" id="PTHR43584:SF3">
    <property type="entry name" value="BIFUNCTIONAL PROTEIN GLMU"/>
    <property type="match status" value="1"/>
</dbReference>
<keyword evidence="11 17" id="KW-0511">Multifunctional enzyme</keyword>
<accession>A0A7G7YPF9</accession>
<evidence type="ECO:0000256" key="16">
    <source>
        <dbReference type="ARBA" id="ARBA00049628"/>
    </source>
</evidence>
<comment type="function">
    <text evidence="16 17">Catalyzes the last two sequential reactions in the de novo biosynthetic pathway for UDP-N-acetylglucosamine (UDP-GlcNAc). The C-terminal domain catalyzes the transfer of acetyl group from acetyl coenzyme A to glucosamine-1-phosphate (GlcN-1-P) to produce N-acetylglucosamine-1-phosphate (GlcNAc-1-P), which is converted into UDP-GlcNAc by the transfer of uridine 5-monophosphate (from uridine 5-triphosphate), a reaction catalyzed by the N-terminal domain.</text>
</comment>
<dbReference type="Pfam" id="PF12804">
    <property type="entry name" value="NTP_transf_3"/>
    <property type="match status" value="1"/>
</dbReference>
<keyword evidence="4 17" id="KW-0808">Transferase</keyword>
<dbReference type="UniPathway" id="UPA00973"/>
<dbReference type="PANTHER" id="PTHR43584">
    <property type="entry name" value="NUCLEOTIDYL TRANSFERASE"/>
    <property type="match status" value="1"/>
</dbReference>
<reference evidence="20 21" key="1">
    <citation type="submission" date="2019-12" db="EMBL/GenBank/DDBJ databases">
        <title>Corynebacterium sp. nov., isolated from feces of the Anser Albifrons in China.</title>
        <authorList>
            <person name="Liu Q."/>
        </authorList>
    </citation>
    <scope>NUCLEOTIDE SEQUENCE [LARGE SCALE GENOMIC DNA]</scope>
    <source>
        <strain evidence="20 21">23H37-10</strain>
    </source>
</reference>
<keyword evidence="8 17" id="KW-0460">Magnesium</keyword>
<feature type="binding site" evidence="17">
    <location>
        <begin position="90"/>
        <end position="91"/>
    </location>
    <ligand>
        <name>UDP-N-acetyl-alpha-D-glucosamine</name>
        <dbReference type="ChEBI" id="CHEBI:57705"/>
    </ligand>
</feature>
<comment type="pathway">
    <text evidence="17">Nucleotide-sugar biosynthesis; UDP-N-acetyl-alpha-D-glucosamine biosynthesis; UDP-N-acetyl-alpha-D-glucosamine from N-acetyl-alpha-D-glucosamine 1-phosphate: step 1/1.</text>
</comment>
<feature type="binding site" evidence="17">
    <location>
        <position position="345"/>
    </location>
    <ligand>
        <name>UDP-N-acetyl-alpha-D-glucosamine</name>
        <dbReference type="ChEBI" id="CHEBI:57705"/>
    </ligand>
</feature>
<feature type="binding site" evidence="17">
    <location>
        <position position="240"/>
    </location>
    <ligand>
        <name>Mg(2+)</name>
        <dbReference type="ChEBI" id="CHEBI:18420"/>
    </ligand>
</feature>
<comment type="pathway">
    <text evidence="17">Nucleotide-sugar biosynthesis; UDP-N-acetyl-alpha-D-glucosamine biosynthesis; N-acetyl-alpha-D-glucosamine 1-phosphate from alpha-D-glucosamine 6-phosphate (route II): step 2/2.</text>
</comment>
<dbReference type="GO" id="GO:0019134">
    <property type="term" value="F:glucosamine-1-phosphate N-acetyltransferase activity"/>
    <property type="evidence" value="ECO:0007669"/>
    <property type="project" value="UniProtKB-UniRule"/>
</dbReference>
<dbReference type="UniPathway" id="UPA00113">
    <property type="reaction ID" value="UER00532"/>
</dbReference>
<evidence type="ECO:0000256" key="11">
    <source>
        <dbReference type="ARBA" id="ARBA00023268"/>
    </source>
</evidence>